<feature type="region of interest" description="Disordered" evidence="1">
    <location>
        <begin position="59"/>
        <end position="101"/>
    </location>
</feature>
<protein>
    <submittedName>
        <fullName evidence="2">Uncharacterized protein</fullName>
    </submittedName>
</protein>
<accession>A0A1I8EQH2</accession>
<reference evidence="2" key="1">
    <citation type="submission" date="2016-11" db="UniProtKB">
        <authorList>
            <consortium name="WormBaseParasite"/>
        </authorList>
    </citation>
    <scope>IDENTIFICATION</scope>
    <source>
        <strain evidence="2">pt0022</strain>
    </source>
</reference>
<evidence type="ECO:0000313" key="2">
    <source>
        <dbReference type="WBParaSite" id="maker-PairedContig_4023-snap-gene-2.14-mRNA-1"/>
    </source>
</evidence>
<evidence type="ECO:0000256" key="1">
    <source>
        <dbReference type="SAM" id="MobiDB-lite"/>
    </source>
</evidence>
<sequence>MHNRIEDVRSSSDDNGDIVKQRSTDMTCLDGIDTRKYADFLNLYNSLKKRNASPVNIDHTRHLASVQRGRSRYRNVSAVDDSIPSTSSQQSSATSQNSNDEHVLGSYQLSRESQPSTLSDMDLTKISTNFVHKKLQNPTNVSASCTTSSRNQLPCKAFDLPLDYNKRRMQIDKDKKTISGTASFEQSHRFNNNTAQSTETVMFV</sequence>
<proteinExistence type="predicted"/>
<dbReference type="WBParaSite" id="maker-PairedContig_4023-snap-gene-2.14-mRNA-1">
    <property type="protein sequence ID" value="maker-PairedContig_4023-snap-gene-2.14-mRNA-1"/>
    <property type="gene ID" value="maker-PairedContig_4023-snap-gene-2.14"/>
</dbReference>
<dbReference type="AlphaFoldDB" id="A0A1I8EQH2"/>
<name>A0A1I8EQH2_WUCBA</name>
<organism evidence="2">
    <name type="scientific">Wuchereria bancrofti</name>
    <dbReference type="NCBI Taxonomy" id="6293"/>
    <lineage>
        <taxon>Eukaryota</taxon>
        <taxon>Metazoa</taxon>
        <taxon>Ecdysozoa</taxon>
        <taxon>Nematoda</taxon>
        <taxon>Chromadorea</taxon>
        <taxon>Rhabditida</taxon>
        <taxon>Spirurina</taxon>
        <taxon>Spiruromorpha</taxon>
        <taxon>Filarioidea</taxon>
        <taxon>Onchocercidae</taxon>
        <taxon>Wuchereria</taxon>
    </lineage>
</organism>
<feature type="compositionally biased region" description="Low complexity" evidence="1">
    <location>
        <begin position="85"/>
        <end position="98"/>
    </location>
</feature>